<dbReference type="InterPro" id="IPR029041">
    <property type="entry name" value="FAD-linked_oxidoreductase-like"/>
</dbReference>
<dbReference type="GO" id="GO:0006562">
    <property type="term" value="P:L-proline catabolic process"/>
    <property type="evidence" value="ECO:0007669"/>
    <property type="project" value="UniProtKB-ARBA"/>
</dbReference>
<reference evidence="3" key="1">
    <citation type="submission" date="2024-07" db="EMBL/GenBank/DDBJ databases">
        <authorList>
            <person name="Li J."/>
            <person name="Wei H."/>
            <person name="Ma J."/>
        </authorList>
    </citation>
    <scope>NUCLEOTIDE SEQUENCE</scope>
    <source>
        <strain evidence="3">AMU7</strain>
    </source>
</reference>
<dbReference type="AlphaFoldDB" id="A0AB39YSA3"/>
<dbReference type="SUPFAM" id="SSF51730">
    <property type="entry name" value="FAD-linked oxidoreductase"/>
    <property type="match status" value="1"/>
</dbReference>
<dbReference type="Gene3D" id="3.20.20.220">
    <property type="match status" value="1"/>
</dbReference>
<proteinExistence type="predicted"/>
<evidence type="ECO:0000256" key="1">
    <source>
        <dbReference type="ARBA" id="ARBA00023002"/>
    </source>
</evidence>
<protein>
    <submittedName>
        <fullName evidence="3">Proline dehydrogenase family protein</fullName>
    </submittedName>
</protein>
<sequence>MTDREAAADVLRAWALDENLKEKVMSSPSLASVATRIARQYSAGDTVDDALMAAERTMARGHLVSIEYAGESVRDAELARKEANVFLELITALRAARIISTVSFDLSHVGLLVDPGLAAENVRAMAKAVAPLGTSLMISAEGSNRTDLVLDTYDKLSAEGLPVGITVQARLHRSAADLERVLERPGVIRLVKGAFLEPADRAHPRGSGELREAYLRLAGRILETGHPLSIATHDATLIEDLISEHPDLIRRPEVEFEMLLGLGTATLDRLRKDGYATREYSIFGNQWWLYVLNRIAEEPERVFTALVAAAN</sequence>
<feature type="domain" description="Proline dehydrogenase" evidence="2">
    <location>
        <begin position="53"/>
        <end position="285"/>
    </location>
</feature>
<accession>A0AB39YSA3</accession>
<keyword evidence="1" id="KW-0560">Oxidoreductase</keyword>
<dbReference type="EMBL" id="CP165735">
    <property type="protein sequence ID" value="XDV71811.1"/>
    <property type="molecule type" value="Genomic_DNA"/>
</dbReference>
<gene>
    <name evidence="3" type="ORF">ABQM86_01040</name>
</gene>
<evidence type="ECO:0000259" key="2">
    <source>
        <dbReference type="Pfam" id="PF01619"/>
    </source>
</evidence>
<dbReference type="InterPro" id="IPR002872">
    <property type="entry name" value="Proline_DH_dom"/>
</dbReference>
<evidence type="ECO:0000313" key="3">
    <source>
        <dbReference type="EMBL" id="XDV71811.1"/>
    </source>
</evidence>
<dbReference type="RefSeq" id="WP_280625499.1">
    <property type="nucleotide sequence ID" value="NZ_CP165735.1"/>
</dbReference>
<dbReference type="Pfam" id="PF01619">
    <property type="entry name" value="Pro_dh"/>
    <property type="match status" value="1"/>
</dbReference>
<name>A0AB39YSA3_9MICC</name>
<organism evidence="3">
    <name type="scientific">Paenarthrobacter sp. AMU7</name>
    <dbReference type="NCBI Taxonomy" id="3162492"/>
    <lineage>
        <taxon>Bacteria</taxon>
        <taxon>Bacillati</taxon>
        <taxon>Actinomycetota</taxon>
        <taxon>Actinomycetes</taxon>
        <taxon>Micrococcales</taxon>
        <taxon>Micrococcaceae</taxon>
        <taxon>Paenarthrobacter</taxon>
    </lineage>
</organism>
<dbReference type="GO" id="GO:0004657">
    <property type="term" value="F:proline dehydrogenase activity"/>
    <property type="evidence" value="ECO:0007669"/>
    <property type="project" value="UniProtKB-ARBA"/>
</dbReference>